<evidence type="ECO:0000313" key="8">
    <source>
        <dbReference type="Proteomes" id="UP000199681"/>
    </source>
</evidence>
<dbReference type="AlphaFoldDB" id="A0A1I3BSC9"/>
<keyword evidence="8" id="KW-1185">Reference proteome</keyword>
<keyword evidence="7" id="KW-0966">Cell projection</keyword>
<organism evidence="7 9">
    <name type="scientific">Cryobacterium levicorallinum</name>
    <dbReference type="NCBI Taxonomy" id="995038"/>
    <lineage>
        <taxon>Bacteria</taxon>
        <taxon>Bacillati</taxon>
        <taxon>Actinomycetota</taxon>
        <taxon>Actinomycetes</taxon>
        <taxon>Micrococcales</taxon>
        <taxon>Microbacteriaceae</taxon>
        <taxon>Cryobacterium</taxon>
    </lineage>
</organism>
<dbReference type="SUPFAM" id="SSF64518">
    <property type="entry name" value="Phase 1 flagellin"/>
    <property type="match status" value="1"/>
</dbReference>
<reference evidence="6 8" key="1">
    <citation type="submission" date="2016-10" db="EMBL/GenBank/DDBJ databases">
        <authorList>
            <person name="Varghese N."/>
            <person name="Submissions S."/>
        </authorList>
    </citation>
    <scope>NUCLEOTIDE SEQUENCE [LARGE SCALE GENOMIC DNA]</scope>
    <source>
        <strain evidence="6 8">GMCC 1.11211</strain>
    </source>
</reference>
<protein>
    <submittedName>
        <fullName evidence="6 7">Flagellar hook-associated protein 3</fullName>
    </submittedName>
</protein>
<dbReference type="Gene3D" id="1.20.1330.10">
    <property type="entry name" value="f41 fragment of flagellin, N-terminal domain"/>
    <property type="match status" value="1"/>
</dbReference>
<dbReference type="Proteomes" id="UP000297963">
    <property type="component" value="Unassembled WGS sequence"/>
</dbReference>
<evidence type="ECO:0000313" key="7">
    <source>
        <dbReference type="EMBL" id="TFB81323.1"/>
    </source>
</evidence>
<gene>
    <name evidence="7" type="primary">flgL</name>
    <name evidence="7" type="ORF">E3O11_16850</name>
    <name evidence="6" type="ORF">SAMN05216274_110113</name>
</gene>
<name>A0A1I3BSC9_9MICO</name>
<evidence type="ECO:0000259" key="4">
    <source>
        <dbReference type="Pfam" id="PF00669"/>
    </source>
</evidence>
<proteinExistence type="inferred from homology"/>
<evidence type="ECO:0000259" key="5">
    <source>
        <dbReference type="Pfam" id="PF00700"/>
    </source>
</evidence>
<reference evidence="7 9" key="2">
    <citation type="submission" date="2019-03" db="EMBL/GenBank/DDBJ databases">
        <title>Genomics of glacier-inhabiting Cryobacterium strains.</title>
        <authorList>
            <person name="Liu Q."/>
            <person name="Xin Y.-H."/>
        </authorList>
    </citation>
    <scope>NUCLEOTIDE SEQUENCE [LARGE SCALE GENOMIC DNA]</scope>
    <source>
        <strain evidence="7 9">Hh34</strain>
    </source>
</reference>
<dbReference type="PANTHER" id="PTHR42792:SF1">
    <property type="entry name" value="FLAGELLAR HOOK-ASSOCIATED PROTEIN 3"/>
    <property type="match status" value="1"/>
</dbReference>
<dbReference type="Pfam" id="PF00669">
    <property type="entry name" value="Flagellin_N"/>
    <property type="match status" value="1"/>
</dbReference>
<keyword evidence="3" id="KW-0975">Bacterial flagellum</keyword>
<dbReference type="GO" id="GO:0071973">
    <property type="term" value="P:bacterial-type flagellum-dependent cell motility"/>
    <property type="evidence" value="ECO:0007669"/>
    <property type="project" value="InterPro"/>
</dbReference>
<dbReference type="EMBL" id="FOPW01000010">
    <property type="protein sequence ID" value="SFH65204.1"/>
    <property type="molecule type" value="Genomic_DNA"/>
</dbReference>
<dbReference type="InterPro" id="IPR046358">
    <property type="entry name" value="Flagellin_C"/>
</dbReference>
<keyword evidence="7" id="KW-0969">Cilium</keyword>
<accession>A0A1I3BSC9</accession>
<comment type="caution">
    <text evidence="7">The sequence shown here is derived from an EMBL/GenBank/DDBJ whole genome shotgun (WGS) entry which is preliminary data.</text>
</comment>
<comment type="similarity">
    <text evidence="2">Belongs to the bacterial flagellin family.</text>
</comment>
<dbReference type="NCBIfam" id="TIGR02550">
    <property type="entry name" value="flagell_flgL"/>
    <property type="match status" value="1"/>
</dbReference>
<evidence type="ECO:0000313" key="9">
    <source>
        <dbReference type="Proteomes" id="UP000297963"/>
    </source>
</evidence>
<feature type="domain" description="Flagellin C-terminal" evidence="5">
    <location>
        <begin position="224"/>
        <end position="303"/>
    </location>
</feature>
<dbReference type="InterPro" id="IPR001492">
    <property type="entry name" value="Flagellin"/>
</dbReference>
<feature type="domain" description="Flagellin N-terminal" evidence="4">
    <location>
        <begin position="12"/>
        <end position="140"/>
    </location>
</feature>
<dbReference type="GO" id="GO:0009424">
    <property type="term" value="C:bacterial-type flagellum hook"/>
    <property type="evidence" value="ECO:0007669"/>
    <property type="project" value="InterPro"/>
</dbReference>
<dbReference type="Proteomes" id="UP000199681">
    <property type="component" value="Unassembled WGS sequence"/>
</dbReference>
<dbReference type="InterPro" id="IPR013384">
    <property type="entry name" value="Flagell_FlgL"/>
</dbReference>
<keyword evidence="7" id="KW-0282">Flagellum</keyword>
<dbReference type="PANTHER" id="PTHR42792">
    <property type="entry name" value="FLAGELLIN"/>
    <property type="match status" value="1"/>
</dbReference>
<dbReference type="EMBL" id="SOFE01000034">
    <property type="protein sequence ID" value="TFB81323.1"/>
    <property type="molecule type" value="Genomic_DNA"/>
</dbReference>
<evidence type="ECO:0000313" key="6">
    <source>
        <dbReference type="EMBL" id="SFH65204.1"/>
    </source>
</evidence>
<evidence type="ECO:0000256" key="2">
    <source>
        <dbReference type="ARBA" id="ARBA00005709"/>
    </source>
</evidence>
<sequence length="308" mass="32505">MITRVTGQTQMRAAQRNLQDNMAQLSKLQEQASTLKGINRSSDDPTAAASALAVRAEQAATGQYSRNANDGDNWLTTIDSAMSATSDIMIRVRDLTVQGANGAVSATAKEAIAVELEGLKAELLTQANTTYLGRSVFAGNSDATAAFVDDPDTGILSYTGVSVSGVPNSPVERRISADTTVRVDGDGAAIFGGSAGESVFDLLDGVIASLRGTSTTDATVSSHLTNIDTRMGTMTSEWATIGARQVQVERAQENLLSKTGALETQRVGLEDVDLTQIVLELQLQQVSYQSALAVTAKVLQPTLMDFLR</sequence>
<dbReference type="RefSeq" id="WP_092450680.1">
    <property type="nucleotide sequence ID" value="NZ_BKAC01000022.1"/>
</dbReference>
<evidence type="ECO:0000256" key="1">
    <source>
        <dbReference type="ARBA" id="ARBA00004365"/>
    </source>
</evidence>
<evidence type="ECO:0000256" key="3">
    <source>
        <dbReference type="ARBA" id="ARBA00023143"/>
    </source>
</evidence>
<dbReference type="Pfam" id="PF00700">
    <property type="entry name" value="Flagellin_C"/>
    <property type="match status" value="1"/>
</dbReference>
<comment type="subcellular location">
    <subcellularLocation>
        <location evidence="1">Bacterial flagellum</location>
    </subcellularLocation>
</comment>
<dbReference type="InterPro" id="IPR001029">
    <property type="entry name" value="Flagellin_N"/>
</dbReference>
<dbReference type="STRING" id="995038.SAMN05216274_110113"/>
<dbReference type="GO" id="GO:0005198">
    <property type="term" value="F:structural molecule activity"/>
    <property type="evidence" value="ECO:0007669"/>
    <property type="project" value="InterPro"/>
</dbReference>